<evidence type="ECO:0000313" key="3">
    <source>
        <dbReference type="Proteomes" id="UP000060787"/>
    </source>
</evidence>
<dbReference type="KEGG" id="lab:LA76x_2139"/>
<reference evidence="2 3" key="1">
    <citation type="journal article" date="2015" name="BMC Genomics">
        <title>Comparative genomics and metabolic profiling of the genus Lysobacter.</title>
        <authorList>
            <person name="de Bruijn I."/>
            <person name="Cheng X."/>
            <person name="de Jager V."/>
            <person name="Exposito R.G."/>
            <person name="Watrous J."/>
            <person name="Patel N."/>
            <person name="Postma J."/>
            <person name="Dorrestein P.C."/>
            <person name="Kobayashi D."/>
            <person name="Raaijmakers J.M."/>
        </authorList>
    </citation>
    <scope>NUCLEOTIDE SEQUENCE [LARGE SCALE GENOMIC DNA]</scope>
    <source>
        <strain evidence="2 3">76</strain>
    </source>
</reference>
<organism evidence="2 3">
    <name type="scientific">Lysobacter antibioticus</name>
    <dbReference type="NCBI Taxonomy" id="84531"/>
    <lineage>
        <taxon>Bacteria</taxon>
        <taxon>Pseudomonadati</taxon>
        <taxon>Pseudomonadota</taxon>
        <taxon>Gammaproteobacteria</taxon>
        <taxon>Lysobacterales</taxon>
        <taxon>Lysobacteraceae</taxon>
        <taxon>Lysobacter</taxon>
    </lineage>
</organism>
<keyword evidence="3" id="KW-1185">Reference proteome</keyword>
<accession>A0A0S2F9U4</accession>
<name>A0A0S2F9U4_LYSAN</name>
<evidence type="ECO:0000256" key="1">
    <source>
        <dbReference type="SAM" id="MobiDB-lite"/>
    </source>
</evidence>
<dbReference type="Proteomes" id="UP000060787">
    <property type="component" value="Chromosome"/>
</dbReference>
<gene>
    <name evidence="2" type="ORF">LA76x_2139</name>
</gene>
<evidence type="ECO:0000313" key="2">
    <source>
        <dbReference type="EMBL" id="ALN80278.1"/>
    </source>
</evidence>
<protein>
    <submittedName>
        <fullName evidence="2">Uncharacterized protein</fullName>
    </submittedName>
</protein>
<sequence>MAHLRQSSAVGRGGGYRRPRWTRARRRPGGPALQPNRSPRRPA</sequence>
<feature type="compositionally biased region" description="Basic residues" evidence="1">
    <location>
        <begin position="15"/>
        <end position="28"/>
    </location>
</feature>
<feature type="region of interest" description="Disordered" evidence="1">
    <location>
        <begin position="1"/>
        <end position="43"/>
    </location>
</feature>
<dbReference type="EMBL" id="CP011129">
    <property type="protein sequence ID" value="ALN80278.1"/>
    <property type="molecule type" value="Genomic_DNA"/>
</dbReference>
<dbReference type="AlphaFoldDB" id="A0A0S2F9U4"/>
<proteinExistence type="predicted"/>